<evidence type="ECO:0000313" key="4">
    <source>
        <dbReference type="EMBL" id="PAS95386.1"/>
    </source>
</evidence>
<comment type="subcellular location">
    <subcellularLocation>
        <location evidence="1">Cell outer membrane</location>
    </subcellularLocation>
</comment>
<dbReference type="EMBL" id="MDUX01000001">
    <property type="protein sequence ID" value="KAF7600887.1"/>
    <property type="molecule type" value="Genomic_DNA"/>
</dbReference>
<proteinExistence type="inferred from homology"/>
<dbReference type="GO" id="GO:0015920">
    <property type="term" value="P:lipopolysaccharide transport"/>
    <property type="evidence" value="ECO:0007669"/>
    <property type="project" value="InterPro"/>
</dbReference>
<dbReference type="PANTHER" id="PTHR30189">
    <property type="entry name" value="LPS-ASSEMBLY PROTEIN"/>
    <property type="match status" value="1"/>
</dbReference>
<keyword evidence="6" id="KW-1185">Reference proteome</keyword>
<sequence length="765" mass="86337" precursor="true">MAHTKSSRRRTSSLPPPFRRVRLTSLAVLSALPALAQAQVEGAVQQSTVQGTVIQAQRIEGRNQVDIVAQDEVRLQRGGLILNSDRLFFDQISNEALAQGNVRLRRGPDTIEGPRARINLDTWFGEVESPTYLLQRERRVSSEVWVSSRPWMERRTLGETVTGSGQADLLYLEGENHYRLSNSTFTTCPAPDPSWYLRMRDLQLDFDQDKGRATDTSLVFQGVPILYTPWAEFPLSGGRQSGFLPPTLGTTSLTGVDLSLPYYFNLAPNYDATLAPRWMTKRGVQLGGETRYLTSDSHGVLRGEYMNQDCVTGRSRDLWRWQHDQDFGYGLTASVDATRVSDKTYFSDLSSKITSTSQSTLNQQATLNYNNGTWLSGGLTMQRYQVLSGTAPYDRLPQLSLLARNTDFHGLSLQLPMEYTAFSHPTSVEGRRAVLYPQVSLPVQSAGAFFTPKFGVHLSQYQLDRRDGGEKDEIQRGVPIASLDSGLVFERPVTYRDKPHIQTLEPRLYYVRSSYWNQSDIPVFDSTIADFNFSQIFSENRYVGQDRIADSNQLTSGLQSRLIDDATGEEWLRGALAQRYYFADQRVLLPGEAQRSGSVAHILGGLSGRLTREWWLDTASQYDHRAGLWERATLGMRYQPDHAKAFSVSYRFYRDQYRDLDVSAQWPLWKGWYGVGRYNLNLRDHRLSEAIAGLEYKGDCWVLRTVWHTLVNNTDKRNNAFYIQLEFNGLASVGSNPVDLLKRSVGGYGKINDPGVGNSVFSGGD</sequence>
<comment type="function">
    <text evidence="1">Together with LptE, is involved in the assembly of lipopolysaccharide (LPS) at the surface of the outer membrane.</text>
</comment>
<dbReference type="GO" id="GO:1990351">
    <property type="term" value="C:transporter complex"/>
    <property type="evidence" value="ECO:0007669"/>
    <property type="project" value="TreeGrafter"/>
</dbReference>
<dbReference type="OrthoDB" id="9760225at2"/>
<dbReference type="Proteomes" id="UP000216107">
    <property type="component" value="Unassembled WGS sequence"/>
</dbReference>
<protein>
    <recommendedName>
        <fullName evidence="1">LPS-assembly protein LptD</fullName>
    </recommendedName>
</protein>
<reference evidence="3 6" key="1">
    <citation type="submission" date="2016-08" db="EMBL/GenBank/DDBJ databases">
        <title>Candidatus Dactylopiibacterium carminicum genome sequence.</title>
        <authorList>
            <person name="Ramirez-Puebla S.T."/>
            <person name="Ormeno-Orrillo E."/>
            <person name="Vera-Ponce De Leon A."/>
            <person name="Luis L."/>
            <person name="Sanchez-Flores A."/>
            <person name="Monica R."/>
            <person name="Martinez-Romero E."/>
        </authorList>
    </citation>
    <scope>NUCLEOTIDE SEQUENCE [LARGE SCALE GENOMIC DNA]</scope>
    <source>
        <strain evidence="3">END1</strain>
    </source>
</reference>
<comment type="similarity">
    <text evidence="1">Belongs to the LptD family.</text>
</comment>
<organism evidence="4 5">
    <name type="scientific">Candidatus Dactylopiibacterium carminicum</name>
    <dbReference type="NCBI Taxonomy" id="857335"/>
    <lineage>
        <taxon>Bacteria</taxon>
        <taxon>Pseudomonadati</taxon>
        <taxon>Pseudomonadota</taxon>
        <taxon>Betaproteobacteria</taxon>
        <taxon>Rhodocyclales</taxon>
        <taxon>Rhodocyclaceae</taxon>
        <taxon>Candidatus Dactylopiibacterium</taxon>
    </lineage>
</organism>
<dbReference type="InterPro" id="IPR007543">
    <property type="entry name" value="LptD_C"/>
</dbReference>
<dbReference type="AlphaFoldDB" id="A0A272EZB7"/>
<dbReference type="Pfam" id="PF04453">
    <property type="entry name" value="LptD"/>
    <property type="match status" value="1"/>
</dbReference>
<feature type="signal peptide" evidence="1">
    <location>
        <begin position="1"/>
        <end position="38"/>
    </location>
</feature>
<keyword evidence="1" id="KW-0998">Cell outer membrane</keyword>
<feature type="domain" description="LptD C-terminal" evidence="2">
    <location>
        <begin position="315"/>
        <end position="672"/>
    </location>
</feature>
<name>A0A272EZB7_9RHOO</name>
<accession>A0A272EZB7</accession>
<comment type="caution">
    <text evidence="4">The sequence shown here is derived from an EMBL/GenBank/DDBJ whole genome shotgun (WGS) entry which is preliminary data.</text>
</comment>
<dbReference type="HAMAP" id="MF_01411">
    <property type="entry name" value="LPS_assembly_LptD"/>
    <property type="match status" value="1"/>
</dbReference>
<keyword evidence="1" id="KW-0732">Signal</keyword>
<dbReference type="InterPro" id="IPR050218">
    <property type="entry name" value="LptD"/>
</dbReference>
<dbReference type="PANTHER" id="PTHR30189:SF1">
    <property type="entry name" value="LPS-ASSEMBLY PROTEIN LPTD"/>
    <property type="match status" value="1"/>
</dbReference>
<evidence type="ECO:0000313" key="5">
    <source>
        <dbReference type="Proteomes" id="UP000216107"/>
    </source>
</evidence>
<comment type="caution">
    <text evidence="1">Lacks conserved residue(s) required for the propagation of feature annotation.</text>
</comment>
<dbReference type="GO" id="GO:0043165">
    <property type="term" value="P:Gram-negative-bacterium-type cell outer membrane assembly"/>
    <property type="evidence" value="ECO:0007669"/>
    <property type="project" value="UniProtKB-UniRule"/>
</dbReference>
<comment type="subunit">
    <text evidence="1">Component of the lipopolysaccharide transport and assembly complex. Interacts with LptE and LptA.</text>
</comment>
<dbReference type="RefSeq" id="WP_095522997.1">
    <property type="nucleotide sequence ID" value="NZ_MDUX01000001.1"/>
</dbReference>
<dbReference type="EMBL" id="NMRN01000001">
    <property type="protein sequence ID" value="PAS95386.1"/>
    <property type="molecule type" value="Genomic_DNA"/>
</dbReference>
<keyword evidence="1" id="KW-0472">Membrane</keyword>
<evidence type="ECO:0000313" key="6">
    <source>
        <dbReference type="Proteomes" id="UP000623509"/>
    </source>
</evidence>
<gene>
    <name evidence="1" type="primary">lptD</name>
    <name evidence="3" type="ORF">BGI27_00640</name>
    <name evidence="4" type="ORF">CGU29_00675</name>
</gene>
<dbReference type="Proteomes" id="UP000623509">
    <property type="component" value="Unassembled WGS sequence"/>
</dbReference>
<dbReference type="GO" id="GO:0009279">
    <property type="term" value="C:cell outer membrane"/>
    <property type="evidence" value="ECO:0007669"/>
    <property type="project" value="UniProtKB-SubCell"/>
</dbReference>
<reference evidence="4 5" key="2">
    <citation type="submission" date="2017-07" db="EMBL/GenBank/DDBJ databases">
        <title>Candidatus Dactylopiibacterium carminicum, a nitrogen-fixing symbiont of the cochineal insect Dactylopius coccus and Dactylopius opuntiae (Hemiptera: Coccoidea: Dactylopiidae).</title>
        <authorList>
            <person name="Vera A."/>
        </authorList>
    </citation>
    <scope>NUCLEOTIDE SEQUENCE [LARGE SCALE GENOMIC DNA]</scope>
    <source>
        <strain evidence="4 5">NFDCM</strain>
    </source>
</reference>
<feature type="chain" id="PRO_5013415093" description="LPS-assembly protein LptD" evidence="1">
    <location>
        <begin position="39"/>
        <end position="765"/>
    </location>
</feature>
<dbReference type="InterPro" id="IPR020889">
    <property type="entry name" value="LipoPS_assembly_LptD"/>
</dbReference>
<evidence type="ECO:0000259" key="2">
    <source>
        <dbReference type="Pfam" id="PF04453"/>
    </source>
</evidence>
<evidence type="ECO:0000313" key="3">
    <source>
        <dbReference type="EMBL" id="KAF7600887.1"/>
    </source>
</evidence>
<evidence type="ECO:0000256" key="1">
    <source>
        <dbReference type="HAMAP-Rule" id="MF_01411"/>
    </source>
</evidence>